<dbReference type="Pfam" id="PF13822">
    <property type="entry name" value="ACC_epsilon"/>
    <property type="match status" value="1"/>
</dbReference>
<evidence type="ECO:0000313" key="1">
    <source>
        <dbReference type="EMBL" id="GAA2254418.1"/>
    </source>
</evidence>
<reference evidence="1 2" key="1">
    <citation type="journal article" date="2019" name="Int. J. Syst. Evol. Microbiol.">
        <title>The Global Catalogue of Microorganisms (GCM) 10K type strain sequencing project: providing services to taxonomists for standard genome sequencing and annotation.</title>
        <authorList>
            <consortium name="The Broad Institute Genomics Platform"/>
            <consortium name="The Broad Institute Genome Sequencing Center for Infectious Disease"/>
            <person name="Wu L."/>
            <person name="Ma J."/>
        </authorList>
    </citation>
    <scope>NUCLEOTIDE SEQUENCE [LARGE SCALE GENOMIC DNA]</scope>
    <source>
        <strain evidence="1 2">JCM 7356</strain>
    </source>
</reference>
<protein>
    <recommendedName>
        <fullName evidence="3">Acyl-CoA carboxylase subunit epsilon</fullName>
    </recommendedName>
</protein>
<name>A0ABN3EDC3_9ACTN</name>
<keyword evidence="2" id="KW-1185">Reference proteome</keyword>
<dbReference type="Proteomes" id="UP001500305">
    <property type="component" value="Unassembled WGS sequence"/>
</dbReference>
<gene>
    <name evidence="1" type="ORF">GCM10010430_42710</name>
</gene>
<comment type="caution">
    <text evidence="1">The sequence shown here is derived from an EMBL/GenBank/DDBJ whole genome shotgun (WGS) entry which is preliminary data.</text>
</comment>
<dbReference type="InterPro" id="IPR032716">
    <property type="entry name" value="ACC_epsilon"/>
</dbReference>
<proteinExistence type="predicted"/>
<evidence type="ECO:0000313" key="2">
    <source>
        <dbReference type="Proteomes" id="UP001500305"/>
    </source>
</evidence>
<accession>A0ABN3EDC3</accession>
<evidence type="ECO:0008006" key="3">
    <source>
        <dbReference type="Google" id="ProtNLM"/>
    </source>
</evidence>
<organism evidence="1 2">
    <name type="scientific">Kitasatospora cystarginea</name>
    <dbReference type="NCBI Taxonomy" id="58350"/>
    <lineage>
        <taxon>Bacteria</taxon>
        <taxon>Bacillati</taxon>
        <taxon>Actinomycetota</taxon>
        <taxon>Actinomycetes</taxon>
        <taxon>Kitasatosporales</taxon>
        <taxon>Streptomycetaceae</taxon>
        <taxon>Kitasatospora</taxon>
    </lineage>
</organism>
<dbReference type="EMBL" id="BAAATR010000019">
    <property type="protein sequence ID" value="GAA2254418.1"/>
    <property type="molecule type" value="Genomic_DNA"/>
</dbReference>
<sequence length="74" mass="7816">MSMPPIQVLHGQPTPEELATVLAVVQARAAAAQAALDAARQASGPASAWNDRARLLRRIPQHGAHAWRTSGWAG</sequence>